<dbReference type="GO" id="GO:0004637">
    <property type="term" value="F:phosphoribosylamine-glycine ligase activity"/>
    <property type="evidence" value="ECO:0007669"/>
    <property type="project" value="InterPro"/>
</dbReference>
<dbReference type="HAMAP" id="MF_00741">
    <property type="entry name" value="AIRS"/>
    <property type="match status" value="1"/>
</dbReference>
<keyword evidence="11" id="KW-0067">ATP-binding</keyword>
<keyword evidence="8" id="KW-0808">Transferase</keyword>
<dbReference type="InterPro" id="IPR010918">
    <property type="entry name" value="PurM-like_C_dom"/>
</dbReference>
<dbReference type="SUPFAM" id="SSF55326">
    <property type="entry name" value="PurM N-terminal domain-like"/>
    <property type="match status" value="1"/>
</dbReference>
<name>A0A8R1DXP6_CAEJA</name>
<sequence>MKEYGLPTADFVTIDSVKNLEDVFERVSWKNSVVKTDGLASGKGVIIPKDNVEAEAAARSMLEGKFGDAGKNVIIEERLDGYEVSVLMRLLESDLLDIITSCVHQSLPTCNIKWSHKSVCGVVLASANYPKTGDKGTPITVVTNGGRILCVTSVGDSIREARELANKVAEKIQFNGKQYRKDIGKTLESTTPSLSYGASGVNIDEGNQFVEDIKTLVKKTLLPGASQIGGFGAVLDLKKAGFTNDSQLVVGIDGVGTKIEIATACNNFSGVGYDVVAMCVNDVICHCAKPVAFLDYFVCGKLERAMATQVLASISDACVEAGCSLIGGETAEMPGVYNQNQWDLAGCAIAARESAWPMLPLSSEISEGDVIIGLTSSGLHSNGFSLARKILAVNGVKYSDPLPWDSNLTFGDELLRGTKLYVKSVLPLLTSGLVKGCAHITGGGLTENAVRVLAKNSPVSFVINCAEWRPREIFNWLAAAGPVETKEMIRTLNCGIGMILVAEKSKVPEIEKHLLEFNEEFYEIGYVEKATGGDAIKFLNEETLFNRDLHYFQRQRVKVAILISGTGTNMKKLIERSKTADSNCEVVVVVSNKENAGGLKIAESFGIPTRVVPHTADRVTGDTELAKVVNDFGAELVCLGGYMRILSPCFISQFPSRIINIHPSLLPSFKGANALQDALNFGAKVVGCTAHFVDEQVDHGDIISQRPVMVEDGDTLVTVQKKIQEQEHKMFPNAMIEVAAKILKSKF</sequence>
<evidence type="ECO:0000256" key="7">
    <source>
        <dbReference type="ARBA" id="ARBA00022598"/>
    </source>
</evidence>
<dbReference type="InterPro" id="IPR004607">
    <property type="entry name" value="GART"/>
</dbReference>
<keyword evidence="6" id="KW-0963">Cytoplasm</keyword>
<dbReference type="GO" id="GO:0004641">
    <property type="term" value="F:phosphoribosylformylglycinamidine cyclo-ligase activity"/>
    <property type="evidence" value="ECO:0007669"/>
    <property type="project" value="UniProtKB-EC"/>
</dbReference>
<reference evidence="19" key="1">
    <citation type="submission" date="2010-08" db="EMBL/GenBank/DDBJ databases">
        <authorList>
            <consortium name="Caenorhabditis japonica Sequencing Consortium"/>
            <person name="Wilson R.K."/>
        </authorList>
    </citation>
    <scope>NUCLEOTIDE SEQUENCE [LARGE SCALE GENOMIC DNA]</scope>
    <source>
        <strain evidence="19">DF5081</strain>
    </source>
</reference>
<evidence type="ECO:0000256" key="1">
    <source>
        <dbReference type="ARBA" id="ARBA00004496"/>
    </source>
</evidence>
<dbReference type="SUPFAM" id="SSF56042">
    <property type="entry name" value="PurM C-terminal domain-like"/>
    <property type="match status" value="1"/>
</dbReference>
<evidence type="ECO:0000256" key="4">
    <source>
        <dbReference type="ARBA" id="ARBA00013047"/>
    </source>
</evidence>
<dbReference type="InterPro" id="IPR011054">
    <property type="entry name" value="Rudment_hybrid_motif"/>
</dbReference>
<feature type="domain" description="Phosphoribosylglycinamide synthetase C-domain" evidence="17">
    <location>
        <begin position="118"/>
        <end position="187"/>
    </location>
</feature>
<dbReference type="SMART" id="SM01210">
    <property type="entry name" value="GARS_C"/>
    <property type="match status" value="1"/>
</dbReference>
<dbReference type="FunFam" id="3.90.650.10:FF:000011">
    <property type="entry name" value="Phosphoribosylformylglycinamidine cyclo-ligase"/>
    <property type="match status" value="1"/>
</dbReference>
<dbReference type="Proteomes" id="UP000005237">
    <property type="component" value="Unassembled WGS sequence"/>
</dbReference>
<keyword evidence="12" id="KW-0464">Manganese</keyword>
<evidence type="ECO:0000256" key="5">
    <source>
        <dbReference type="ARBA" id="ARBA00020367"/>
    </source>
</evidence>
<comment type="similarity">
    <text evidence="3">Belongs to the AIR synthase family.</text>
</comment>
<evidence type="ECO:0000259" key="17">
    <source>
        <dbReference type="SMART" id="SM01210"/>
    </source>
</evidence>
<evidence type="ECO:0000256" key="12">
    <source>
        <dbReference type="ARBA" id="ARBA00023211"/>
    </source>
</evidence>
<comment type="catalytic activity">
    <reaction evidence="16">
        <text>2-formamido-N(1)-(5-O-phospho-beta-D-ribosyl)acetamidine + ATP = 5-amino-1-(5-phospho-beta-D-ribosyl)imidazole + ADP + phosphate + H(+)</text>
        <dbReference type="Rhea" id="RHEA:23032"/>
        <dbReference type="ChEBI" id="CHEBI:15378"/>
        <dbReference type="ChEBI" id="CHEBI:30616"/>
        <dbReference type="ChEBI" id="CHEBI:43474"/>
        <dbReference type="ChEBI" id="CHEBI:137981"/>
        <dbReference type="ChEBI" id="CHEBI:147287"/>
        <dbReference type="ChEBI" id="CHEBI:456216"/>
        <dbReference type="EC" id="6.3.3.1"/>
    </reaction>
</comment>
<dbReference type="FunFam" id="3.30.1330.10:FF:000029">
    <property type="entry name" value="Trifunctional purine biosynthetic protein adenosine-3"/>
    <property type="match status" value="1"/>
</dbReference>
<dbReference type="EnsemblMetazoa" id="CJA13556.1">
    <property type="protein sequence ID" value="CJA13556.1"/>
    <property type="gene ID" value="WBGene00132760"/>
</dbReference>
<dbReference type="SMART" id="SM01209">
    <property type="entry name" value="GARS_A"/>
    <property type="match status" value="1"/>
</dbReference>
<evidence type="ECO:0000256" key="9">
    <source>
        <dbReference type="ARBA" id="ARBA00022741"/>
    </source>
</evidence>
<dbReference type="InterPro" id="IPR016188">
    <property type="entry name" value="PurM-like_N"/>
</dbReference>
<comment type="pathway">
    <text evidence="2">Purine metabolism; IMP biosynthesis via de novo pathway; 5-amino-1-(5-phospho-D-ribosyl)imidazole from N(2)-formyl-N(1)-(5-phospho-D-ribosyl)glycinamide: step 2/2.</text>
</comment>
<dbReference type="PANTHER" id="PTHR10520">
    <property type="entry name" value="TRIFUNCTIONAL PURINE BIOSYNTHETIC PROTEIN ADENOSINE-3-RELATED"/>
    <property type="match status" value="1"/>
</dbReference>
<dbReference type="GO" id="GO:0004644">
    <property type="term" value="F:phosphoribosylglycinamide formyltransferase activity"/>
    <property type="evidence" value="ECO:0007669"/>
    <property type="project" value="InterPro"/>
</dbReference>
<keyword evidence="7" id="KW-0436">Ligase</keyword>
<evidence type="ECO:0000256" key="16">
    <source>
        <dbReference type="ARBA" id="ARBA00049057"/>
    </source>
</evidence>
<accession>A0A8R1DXP6</accession>
<dbReference type="EC" id="6.3.3.1" evidence="4"/>
<reference evidence="18" key="2">
    <citation type="submission" date="2022-06" db="UniProtKB">
        <authorList>
            <consortium name="EnsemblMetazoa"/>
        </authorList>
    </citation>
    <scope>IDENTIFICATION</scope>
    <source>
        <strain evidence="18">DF5081</strain>
    </source>
</reference>
<evidence type="ECO:0000313" key="18">
    <source>
        <dbReference type="EnsemblMetazoa" id="CJA13556.1"/>
    </source>
</evidence>
<dbReference type="Gene3D" id="3.90.600.10">
    <property type="entry name" value="Phosphoribosylglycinamide synthetase, C-terminal domain"/>
    <property type="match status" value="1"/>
</dbReference>
<dbReference type="HAMAP" id="MF_01930">
    <property type="entry name" value="PurN"/>
    <property type="match status" value="1"/>
</dbReference>
<dbReference type="InterPro" id="IPR036921">
    <property type="entry name" value="PurM-like_N_sf"/>
</dbReference>
<dbReference type="InterPro" id="IPR036477">
    <property type="entry name" value="Formyl_transf_N_sf"/>
</dbReference>
<dbReference type="InterPro" id="IPR036676">
    <property type="entry name" value="PurM-like_C_sf"/>
</dbReference>
<evidence type="ECO:0000256" key="10">
    <source>
        <dbReference type="ARBA" id="ARBA00022755"/>
    </source>
</evidence>
<dbReference type="Pfam" id="PF02843">
    <property type="entry name" value="GARS_C"/>
    <property type="match status" value="1"/>
</dbReference>
<evidence type="ECO:0000256" key="13">
    <source>
        <dbReference type="ARBA" id="ARBA00031908"/>
    </source>
</evidence>
<dbReference type="GO" id="GO:0046084">
    <property type="term" value="P:adenine biosynthetic process"/>
    <property type="evidence" value="ECO:0007669"/>
    <property type="project" value="TreeGrafter"/>
</dbReference>
<dbReference type="InterPro" id="IPR013815">
    <property type="entry name" value="ATP_grasp_subdomain_1"/>
</dbReference>
<evidence type="ECO:0000256" key="3">
    <source>
        <dbReference type="ARBA" id="ARBA00010280"/>
    </source>
</evidence>
<dbReference type="CDD" id="cd02196">
    <property type="entry name" value="PurM"/>
    <property type="match status" value="1"/>
</dbReference>
<dbReference type="SUPFAM" id="SSF53328">
    <property type="entry name" value="Formyltransferase"/>
    <property type="match status" value="1"/>
</dbReference>
<evidence type="ECO:0000256" key="8">
    <source>
        <dbReference type="ARBA" id="ARBA00022679"/>
    </source>
</evidence>
<dbReference type="InterPro" id="IPR037123">
    <property type="entry name" value="PRibGlycinamide_synth_C_sf"/>
</dbReference>
<comment type="subcellular location">
    <subcellularLocation>
        <location evidence="1">Cytoplasm</location>
    </subcellularLocation>
</comment>
<dbReference type="Pfam" id="PF00586">
    <property type="entry name" value="AIRS"/>
    <property type="match status" value="1"/>
</dbReference>
<organism evidence="18 19">
    <name type="scientific">Caenorhabditis japonica</name>
    <dbReference type="NCBI Taxonomy" id="281687"/>
    <lineage>
        <taxon>Eukaryota</taxon>
        <taxon>Metazoa</taxon>
        <taxon>Ecdysozoa</taxon>
        <taxon>Nematoda</taxon>
        <taxon>Chromadorea</taxon>
        <taxon>Rhabditida</taxon>
        <taxon>Rhabditina</taxon>
        <taxon>Rhabditomorpha</taxon>
        <taxon>Rhabditoidea</taxon>
        <taxon>Rhabditidae</taxon>
        <taxon>Peloderinae</taxon>
        <taxon>Caenorhabditis</taxon>
    </lineage>
</organism>
<evidence type="ECO:0000256" key="2">
    <source>
        <dbReference type="ARBA" id="ARBA00004686"/>
    </source>
</evidence>
<dbReference type="CDD" id="cd08645">
    <property type="entry name" value="FMT_core_GART"/>
    <property type="match status" value="1"/>
</dbReference>
<keyword evidence="9" id="KW-0547">Nucleotide-binding</keyword>
<evidence type="ECO:0000256" key="6">
    <source>
        <dbReference type="ARBA" id="ARBA00022490"/>
    </source>
</evidence>
<dbReference type="GO" id="GO:0005829">
    <property type="term" value="C:cytosol"/>
    <property type="evidence" value="ECO:0007669"/>
    <property type="project" value="TreeGrafter"/>
</dbReference>
<dbReference type="Gene3D" id="3.30.1490.20">
    <property type="entry name" value="ATP-grasp fold, A domain"/>
    <property type="match status" value="1"/>
</dbReference>
<dbReference type="SUPFAM" id="SSF56059">
    <property type="entry name" value="Glutathione synthetase ATP-binding domain-like"/>
    <property type="match status" value="1"/>
</dbReference>
<evidence type="ECO:0000256" key="11">
    <source>
        <dbReference type="ARBA" id="ARBA00022840"/>
    </source>
</evidence>
<dbReference type="Pfam" id="PF01071">
    <property type="entry name" value="GARS_A"/>
    <property type="match status" value="1"/>
</dbReference>
<dbReference type="Gene3D" id="3.30.1330.10">
    <property type="entry name" value="PurM-like, N-terminal domain"/>
    <property type="match status" value="1"/>
</dbReference>
<dbReference type="InterPro" id="IPR004733">
    <property type="entry name" value="PurM_cligase"/>
</dbReference>
<dbReference type="InterPro" id="IPR020561">
    <property type="entry name" value="PRibGlycinamid_synth_ATP-grasp"/>
</dbReference>
<evidence type="ECO:0000256" key="14">
    <source>
        <dbReference type="ARBA" id="ARBA00032931"/>
    </source>
</evidence>
<dbReference type="Gene3D" id="3.90.650.10">
    <property type="entry name" value="PurM-like C-terminal domain"/>
    <property type="match status" value="1"/>
</dbReference>
<dbReference type="SUPFAM" id="SSF51246">
    <property type="entry name" value="Rudiment single hybrid motif"/>
    <property type="match status" value="1"/>
</dbReference>
<dbReference type="Pfam" id="PF02769">
    <property type="entry name" value="AIRS_C"/>
    <property type="match status" value="1"/>
</dbReference>
<keyword evidence="19" id="KW-1185">Reference proteome</keyword>
<keyword evidence="10" id="KW-0658">Purine biosynthesis</keyword>
<dbReference type="AlphaFoldDB" id="A0A8R1DXP6"/>
<dbReference type="PANTHER" id="PTHR10520:SF12">
    <property type="entry name" value="TRIFUNCTIONAL PURINE BIOSYNTHETIC PROTEIN ADENOSINE-3"/>
    <property type="match status" value="1"/>
</dbReference>
<evidence type="ECO:0000313" key="19">
    <source>
        <dbReference type="Proteomes" id="UP000005237"/>
    </source>
</evidence>
<dbReference type="InterPro" id="IPR020560">
    <property type="entry name" value="PRibGlycinamide_synth_C-dom"/>
</dbReference>
<dbReference type="Pfam" id="PF00551">
    <property type="entry name" value="Formyl_trans_N"/>
    <property type="match status" value="1"/>
</dbReference>
<dbReference type="GO" id="GO:0006189">
    <property type="term" value="P:'de novo' IMP biosynthetic process"/>
    <property type="evidence" value="ECO:0007669"/>
    <property type="project" value="InterPro"/>
</dbReference>
<dbReference type="NCBIfam" id="TIGR00878">
    <property type="entry name" value="purM"/>
    <property type="match status" value="1"/>
</dbReference>
<dbReference type="NCBIfam" id="TIGR00639">
    <property type="entry name" value="PurN"/>
    <property type="match status" value="1"/>
</dbReference>
<dbReference type="Gene3D" id="3.40.50.170">
    <property type="entry name" value="Formyl transferase, N-terminal domain"/>
    <property type="match status" value="1"/>
</dbReference>
<evidence type="ECO:0000256" key="15">
    <source>
        <dbReference type="ARBA" id="ARBA00033093"/>
    </source>
</evidence>
<dbReference type="InterPro" id="IPR002376">
    <property type="entry name" value="Formyl_transf_N"/>
</dbReference>
<protein>
    <recommendedName>
        <fullName evidence="5">Phosphoribosylformylglycinamidine cyclo-ligase</fullName>
        <ecNumber evidence="4">6.3.3.1</ecNumber>
    </recommendedName>
    <alternativeName>
        <fullName evidence="14">AIR synthase</fullName>
    </alternativeName>
    <alternativeName>
        <fullName evidence="15">AIRS</fullName>
    </alternativeName>
    <alternativeName>
        <fullName evidence="13">Phosphoribosyl-aminoimidazole synthetase</fullName>
    </alternativeName>
</protein>
<proteinExistence type="inferred from homology"/>
<dbReference type="GO" id="GO:0005524">
    <property type="term" value="F:ATP binding"/>
    <property type="evidence" value="ECO:0007669"/>
    <property type="project" value="UniProtKB-KW"/>
</dbReference>